<feature type="region of interest" description="Disordered" evidence="5">
    <location>
        <begin position="56"/>
        <end position="84"/>
    </location>
</feature>
<dbReference type="PANTHER" id="PTHR15549:SF26">
    <property type="entry name" value="AXIAL BUDDING PATTERN PROTEIN 2-RELATED"/>
    <property type="match status" value="1"/>
</dbReference>
<dbReference type="AlphaFoldDB" id="A0A8H3EAZ0"/>
<feature type="compositionally biased region" description="Basic and acidic residues" evidence="5">
    <location>
        <begin position="169"/>
        <end position="180"/>
    </location>
</feature>
<comment type="subcellular location">
    <subcellularLocation>
        <location evidence="1">Membrane</location>
        <topology evidence="1">Single-pass membrane protein</topology>
    </subcellularLocation>
</comment>
<evidence type="ECO:0000256" key="2">
    <source>
        <dbReference type="ARBA" id="ARBA00022692"/>
    </source>
</evidence>
<proteinExistence type="predicted"/>
<keyword evidence="4 6" id="KW-0472">Membrane</keyword>
<evidence type="ECO:0000256" key="1">
    <source>
        <dbReference type="ARBA" id="ARBA00004167"/>
    </source>
</evidence>
<keyword evidence="8" id="KW-1185">Reference proteome</keyword>
<accession>A0A8H3EAZ0</accession>
<evidence type="ECO:0008006" key="9">
    <source>
        <dbReference type="Google" id="ProtNLM"/>
    </source>
</evidence>
<feature type="transmembrane region" description="Helical" evidence="6">
    <location>
        <begin position="92"/>
        <end position="113"/>
    </location>
</feature>
<evidence type="ECO:0000313" key="7">
    <source>
        <dbReference type="EMBL" id="CAF9903526.1"/>
    </source>
</evidence>
<name>A0A8H3EAZ0_9LECA</name>
<evidence type="ECO:0000313" key="8">
    <source>
        <dbReference type="Proteomes" id="UP000664169"/>
    </source>
</evidence>
<dbReference type="GO" id="GO:0016020">
    <property type="term" value="C:membrane"/>
    <property type="evidence" value="ECO:0007669"/>
    <property type="project" value="UniProtKB-SubCell"/>
</dbReference>
<dbReference type="EMBL" id="CAJPDQ010000001">
    <property type="protein sequence ID" value="CAF9903526.1"/>
    <property type="molecule type" value="Genomic_DNA"/>
</dbReference>
<evidence type="ECO:0000256" key="6">
    <source>
        <dbReference type="SAM" id="Phobius"/>
    </source>
</evidence>
<dbReference type="InterPro" id="IPR051694">
    <property type="entry name" value="Immunoregulatory_rcpt-like"/>
</dbReference>
<reference evidence="7" key="1">
    <citation type="submission" date="2021-03" db="EMBL/GenBank/DDBJ databases">
        <authorList>
            <person name="Tagirdzhanova G."/>
        </authorList>
    </citation>
    <scope>NUCLEOTIDE SEQUENCE</scope>
</reference>
<evidence type="ECO:0000256" key="5">
    <source>
        <dbReference type="SAM" id="MobiDB-lite"/>
    </source>
</evidence>
<dbReference type="Proteomes" id="UP000664169">
    <property type="component" value="Unassembled WGS sequence"/>
</dbReference>
<evidence type="ECO:0000256" key="4">
    <source>
        <dbReference type="ARBA" id="ARBA00023136"/>
    </source>
</evidence>
<gene>
    <name evidence="7" type="ORF">GOMPHAMPRED_000343</name>
</gene>
<organism evidence="7 8">
    <name type="scientific">Gomphillus americanus</name>
    <dbReference type="NCBI Taxonomy" id="1940652"/>
    <lineage>
        <taxon>Eukaryota</taxon>
        <taxon>Fungi</taxon>
        <taxon>Dikarya</taxon>
        <taxon>Ascomycota</taxon>
        <taxon>Pezizomycotina</taxon>
        <taxon>Lecanoromycetes</taxon>
        <taxon>OSLEUM clade</taxon>
        <taxon>Ostropomycetidae</taxon>
        <taxon>Ostropales</taxon>
        <taxon>Graphidaceae</taxon>
        <taxon>Gomphilloideae</taxon>
        <taxon>Gomphillus</taxon>
    </lineage>
</organism>
<keyword evidence="3 6" id="KW-1133">Transmembrane helix</keyword>
<feature type="region of interest" description="Disordered" evidence="5">
    <location>
        <begin position="120"/>
        <end position="180"/>
    </location>
</feature>
<evidence type="ECO:0000256" key="3">
    <source>
        <dbReference type="ARBA" id="ARBA00022989"/>
    </source>
</evidence>
<comment type="caution">
    <text evidence="7">The sequence shown here is derived from an EMBL/GenBank/DDBJ whole genome shotgun (WGS) entry which is preliminary data.</text>
</comment>
<keyword evidence="2 6" id="KW-0812">Transmembrane</keyword>
<dbReference type="PANTHER" id="PTHR15549">
    <property type="entry name" value="PAIRED IMMUNOGLOBULIN-LIKE TYPE 2 RECEPTOR"/>
    <property type="match status" value="1"/>
</dbReference>
<protein>
    <recommendedName>
        <fullName evidence="9">Mid2 domain-containing protein</fullName>
    </recommendedName>
</protein>
<sequence length="180" mass="18530">MASVSRGAAFEIGLCGSQDTYTKSEKLTIGKSASGLYGPLVQLVYKATDMPPAGVTTSTAGTTTSVPGPAVSSNPSLDASDDSGGLSNGAKIGIGVGVPIGVLLLAALAFFLFRRRRKQHTSVPAEMTNAPPSEDKNLIVPGNQSPQPHKEPPIIPDQNIELDGAPARTVHELSAEASPR</sequence>
<dbReference type="GO" id="GO:0071944">
    <property type="term" value="C:cell periphery"/>
    <property type="evidence" value="ECO:0007669"/>
    <property type="project" value="UniProtKB-ARBA"/>
</dbReference>